<protein>
    <submittedName>
        <fullName evidence="2">Uncharacterized protein</fullName>
    </submittedName>
</protein>
<dbReference type="Proteomes" id="UP000002059">
    <property type="component" value="Partially assembled WGS sequence"/>
</dbReference>
<feature type="compositionally biased region" description="Basic and acidic residues" evidence="1">
    <location>
        <begin position="1"/>
        <end position="24"/>
    </location>
</feature>
<keyword evidence="3" id="KW-1185">Reference proteome</keyword>
<dbReference type="KEGG" id="pbl:PAAG_12072"/>
<feature type="region of interest" description="Disordered" evidence="1">
    <location>
        <begin position="51"/>
        <end position="70"/>
    </location>
</feature>
<dbReference type="RefSeq" id="XP_015702761.1">
    <property type="nucleotide sequence ID" value="XM_015847611.1"/>
</dbReference>
<reference evidence="2 3" key="1">
    <citation type="journal article" date="2011" name="PLoS Genet.">
        <title>Comparative genomic analysis of human fungal pathogens causing paracoccidioidomycosis.</title>
        <authorList>
            <person name="Desjardins C.A."/>
            <person name="Champion M.D."/>
            <person name="Holder J.W."/>
            <person name="Muszewska A."/>
            <person name="Goldberg J."/>
            <person name="Bailao A.M."/>
            <person name="Brigido M.M."/>
            <person name="Ferreira M.E."/>
            <person name="Garcia A.M."/>
            <person name="Grynberg M."/>
            <person name="Gujja S."/>
            <person name="Heiman D.I."/>
            <person name="Henn M.R."/>
            <person name="Kodira C.D."/>
            <person name="Leon-Narvaez H."/>
            <person name="Longo L.V."/>
            <person name="Ma L.J."/>
            <person name="Malavazi I."/>
            <person name="Matsuo A.L."/>
            <person name="Morais F.V."/>
            <person name="Pereira M."/>
            <person name="Rodriguez-Brito S."/>
            <person name="Sakthikumar S."/>
            <person name="Salem-Izacc S.M."/>
            <person name="Sykes S.M."/>
            <person name="Teixeira M.M."/>
            <person name="Vallejo M.C."/>
            <person name="Walter M.E."/>
            <person name="Yandava C."/>
            <person name="Young S."/>
            <person name="Zeng Q."/>
            <person name="Zucker J."/>
            <person name="Felipe M.S."/>
            <person name="Goldman G.H."/>
            <person name="Haas B.J."/>
            <person name="McEwen J.G."/>
            <person name="Nino-Vega G."/>
            <person name="Puccia R."/>
            <person name="San-Blas G."/>
            <person name="Soares C.M."/>
            <person name="Birren B.W."/>
            <person name="Cuomo C.A."/>
        </authorList>
    </citation>
    <scope>NUCLEOTIDE SEQUENCE [LARGE SCALE GENOMIC DNA]</scope>
    <source>
        <strain evidence="3">ATCC MYA-826 / Pb01</strain>
    </source>
</reference>
<sequence>MPEYEKRATYDFHAPEPTHTDRNVVKPPPHQSCGSQSESPVQVRAFPSSEHNIVPKSSAANPSTIPLPPIKAKSIHPLCLRTH</sequence>
<evidence type="ECO:0000256" key="1">
    <source>
        <dbReference type="SAM" id="MobiDB-lite"/>
    </source>
</evidence>
<dbReference type="AlphaFoldDB" id="A0A0A2VK15"/>
<gene>
    <name evidence="2" type="ORF">PAAG_12072</name>
</gene>
<evidence type="ECO:0000313" key="3">
    <source>
        <dbReference type="Proteomes" id="UP000002059"/>
    </source>
</evidence>
<dbReference type="VEuPathDB" id="FungiDB:PAAG_12072"/>
<organism evidence="2 3">
    <name type="scientific">Paracoccidioides lutzii (strain ATCC MYA-826 / Pb01)</name>
    <name type="common">Paracoccidioides brasiliensis</name>
    <dbReference type="NCBI Taxonomy" id="502779"/>
    <lineage>
        <taxon>Eukaryota</taxon>
        <taxon>Fungi</taxon>
        <taxon>Dikarya</taxon>
        <taxon>Ascomycota</taxon>
        <taxon>Pezizomycotina</taxon>
        <taxon>Eurotiomycetes</taxon>
        <taxon>Eurotiomycetidae</taxon>
        <taxon>Onygenales</taxon>
        <taxon>Ajellomycetaceae</taxon>
        <taxon>Paracoccidioides</taxon>
    </lineage>
</organism>
<accession>A0A0A2VK15</accession>
<name>A0A0A2VK15_PARBA</name>
<dbReference type="GeneID" id="26970850"/>
<dbReference type="HOGENOM" id="CLU_2543181_0_0_1"/>
<feature type="region of interest" description="Disordered" evidence="1">
    <location>
        <begin position="1"/>
        <end position="40"/>
    </location>
</feature>
<dbReference type="EMBL" id="KN294006">
    <property type="protein sequence ID" value="KGQ01214.1"/>
    <property type="molecule type" value="Genomic_DNA"/>
</dbReference>
<proteinExistence type="predicted"/>
<evidence type="ECO:0000313" key="2">
    <source>
        <dbReference type="EMBL" id="KGQ01214.1"/>
    </source>
</evidence>